<dbReference type="EMBL" id="CYYV01000012">
    <property type="protein sequence ID" value="CUO67105.1"/>
    <property type="molecule type" value="Genomic_DNA"/>
</dbReference>
<dbReference type="Pfam" id="PF02153">
    <property type="entry name" value="PDH_N"/>
    <property type="match status" value="1"/>
</dbReference>
<evidence type="ECO:0000256" key="4">
    <source>
        <dbReference type="ARBA" id="ARBA00016891"/>
    </source>
</evidence>
<dbReference type="InterPro" id="IPR046826">
    <property type="entry name" value="PDH_N"/>
</dbReference>
<evidence type="ECO:0000259" key="11">
    <source>
        <dbReference type="PROSITE" id="PS51176"/>
    </source>
</evidence>
<organism evidence="12 13">
    <name type="scientific">Fusicatenibacter saccharivorans</name>
    <dbReference type="NCBI Taxonomy" id="1150298"/>
    <lineage>
        <taxon>Bacteria</taxon>
        <taxon>Bacillati</taxon>
        <taxon>Bacillota</taxon>
        <taxon>Clostridia</taxon>
        <taxon>Lachnospirales</taxon>
        <taxon>Lachnospiraceae</taxon>
        <taxon>Fusicatenibacter</taxon>
    </lineage>
</organism>
<evidence type="ECO:0000256" key="5">
    <source>
        <dbReference type="ARBA" id="ARBA00022498"/>
    </source>
</evidence>
<reference evidence="12 13" key="1">
    <citation type="submission" date="2015-09" db="EMBL/GenBank/DDBJ databases">
        <authorList>
            <consortium name="Pathogen Informatics"/>
        </authorList>
    </citation>
    <scope>NUCLEOTIDE SEQUENCE [LARGE SCALE GENOMIC DNA]</scope>
    <source>
        <strain evidence="12 13">2789STDY5608849</strain>
    </source>
</reference>
<evidence type="ECO:0000256" key="10">
    <source>
        <dbReference type="ARBA" id="ARBA00049260"/>
    </source>
</evidence>
<evidence type="ECO:0000313" key="12">
    <source>
        <dbReference type="EMBL" id="CUO67105.1"/>
    </source>
</evidence>
<dbReference type="GO" id="GO:0008977">
    <property type="term" value="F:prephenate dehydrogenase (NAD+) activity"/>
    <property type="evidence" value="ECO:0007669"/>
    <property type="project" value="UniProtKB-EC"/>
</dbReference>
<evidence type="ECO:0000313" key="13">
    <source>
        <dbReference type="Proteomes" id="UP000095706"/>
    </source>
</evidence>
<comment type="similarity">
    <text evidence="2">Belongs to the prephenate/arogenate dehydrogenase family.</text>
</comment>
<dbReference type="Proteomes" id="UP000095706">
    <property type="component" value="Unassembled WGS sequence"/>
</dbReference>
<dbReference type="GO" id="GO:0004665">
    <property type="term" value="F:prephenate dehydrogenase (NADP+) activity"/>
    <property type="evidence" value="ECO:0007669"/>
    <property type="project" value="InterPro"/>
</dbReference>
<dbReference type="Gene3D" id="3.40.50.720">
    <property type="entry name" value="NAD(P)-binding Rossmann-like Domain"/>
    <property type="match status" value="1"/>
</dbReference>
<evidence type="ECO:0000256" key="2">
    <source>
        <dbReference type="ARBA" id="ARBA00007964"/>
    </source>
</evidence>
<dbReference type="InterPro" id="IPR003099">
    <property type="entry name" value="Prephen_DH"/>
</dbReference>
<evidence type="ECO:0000256" key="7">
    <source>
        <dbReference type="ARBA" id="ARBA00023002"/>
    </source>
</evidence>
<dbReference type="InterPro" id="IPR046825">
    <property type="entry name" value="PDH_C"/>
</dbReference>
<dbReference type="SUPFAM" id="SSF48179">
    <property type="entry name" value="6-phosphogluconate dehydrogenase C-terminal domain-like"/>
    <property type="match status" value="1"/>
</dbReference>
<dbReference type="Pfam" id="PF20463">
    <property type="entry name" value="PDH_C"/>
    <property type="match status" value="1"/>
</dbReference>
<dbReference type="GO" id="GO:0006571">
    <property type="term" value="P:tyrosine biosynthetic process"/>
    <property type="evidence" value="ECO:0007669"/>
    <property type="project" value="UniProtKB-KW"/>
</dbReference>
<feature type="domain" description="Prephenate/arogenate dehydrogenase" evidence="11">
    <location>
        <begin position="8"/>
        <end position="295"/>
    </location>
</feature>
<comment type="catalytic activity">
    <reaction evidence="10">
        <text>prephenate + NAD(+) = 3-(4-hydroxyphenyl)pyruvate + CO2 + NADH</text>
        <dbReference type="Rhea" id="RHEA:13869"/>
        <dbReference type="ChEBI" id="CHEBI:16526"/>
        <dbReference type="ChEBI" id="CHEBI:29934"/>
        <dbReference type="ChEBI" id="CHEBI:36242"/>
        <dbReference type="ChEBI" id="CHEBI:57540"/>
        <dbReference type="ChEBI" id="CHEBI:57945"/>
        <dbReference type="EC" id="1.3.1.12"/>
    </reaction>
</comment>
<dbReference type="InterPro" id="IPR008927">
    <property type="entry name" value="6-PGluconate_DH-like_C_sf"/>
</dbReference>
<dbReference type="FunFam" id="3.40.50.720:FF:000208">
    <property type="entry name" value="Prephenate dehydrogenase"/>
    <property type="match status" value="1"/>
</dbReference>
<comment type="pathway">
    <text evidence="1">Amino-acid biosynthesis; L-tyrosine biosynthesis; (4-hydroxyphenyl)pyruvate from prephenate (NAD(+) route): step 1/1.</text>
</comment>
<dbReference type="InterPro" id="IPR036291">
    <property type="entry name" value="NAD(P)-bd_dom_sf"/>
</dbReference>
<accession>A0A174H2Q8</accession>
<dbReference type="PANTHER" id="PTHR21363:SF0">
    <property type="entry name" value="PREPHENATE DEHYDROGENASE [NADP(+)]"/>
    <property type="match status" value="1"/>
</dbReference>
<dbReference type="PROSITE" id="PS51176">
    <property type="entry name" value="PDH_ADH"/>
    <property type="match status" value="1"/>
</dbReference>
<keyword evidence="6" id="KW-0028">Amino-acid biosynthesis</keyword>
<proteinExistence type="inferred from homology"/>
<protein>
    <recommendedName>
        <fullName evidence="4">Prephenate dehydrogenase</fullName>
        <ecNumber evidence="3">1.3.1.12</ecNumber>
    </recommendedName>
</protein>
<sequence>MCDTSERICIGFIGLGLIGGSIAKTLRKVHPEYKLMAYCRTKATIEEAIQEGVIDIALEERDDRFADCDYIFLCAPVSTNISYLPFVKGIAKPGCIITDVGSVKGEIHQAVETLGMTHQFIGGHPMAGSEKTGYSSATDYLLENAYYMITPGPDVEIATVSAFVDLVQSLKAIPMVLTYEEHDYITAGVSHLPHIVAATLVNALASLDTPEEQMKTVAAGGFKDITRIASSSPEVWQQICLSNQKQLSNVLDSYIRLLVQAKYLVDNKKGHELYNMFESSREYRNSMEDSSYGPTKKEYVVYCDLLDEAGGIAAVTTILAINQISIKNIGITHNREFEEGALRIEFYEEQAGILARKVLKDHGYTIHIRN</sequence>
<evidence type="ECO:0000256" key="3">
    <source>
        <dbReference type="ARBA" id="ARBA00012068"/>
    </source>
</evidence>
<evidence type="ECO:0000256" key="1">
    <source>
        <dbReference type="ARBA" id="ARBA00005067"/>
    </source>
</evidence>
<dbReference type="Gene3D" id="1.10.3660.10">
    <property type="entry name" value="6-phosphogluconate dehydrogenase C-terminal like domain"/>
    <property type="match status" value="1"/>
</dbReference>
<keyword evidence="8" id="KW-0520">NAD</keyword>
<keyword evidence="5" id="KW-0827">Tyrosine biosynthesis</keyword>
<keyword evidence="9" id="KW-0057">Aromatic amino acid biosynthesis</keyword>
<keyword evidence="7 12" id="KW-0560">Oxidoreductase</keyword>
<dbReference type="PANTHER" id="PTHR21363">
    <property type="entry name" value="PREPHENATE DEHYDROGENASE"/>
    <property type="match status" value="1"/>
</dbReference>
<dbReference type="AlphaFoldDB" id="A0A174H2Q8"/>
<evidence type="ECO:0000256" key="9">
    <source>
        <dbReference type="ARBA" id="ARBA00023141"/>
    </source>
</evidence>
<gene>
    <name evidence="12" type="primary">tyrC</name>
    <name evidence="12" type="ORF">ERS852406_02534</name>
</gene>
<dbReference type="RefSeq" id="WP_055228240.1">
    <property type="nucleotide sequence ID" value="NZ_CYYV01000012.1"/>
</dbReference>
<dbReference type="InterPro" id="IPR050812">
    <property type="entry name" value="Preph/Arog_dehydrog"/>
</dbReference>
<dbReference type="FunFam" id="1.10.3660.10:FF:000003">
    <property type="entry name" value="Prephenate dehydrogenase"/>
    <property type="match status" value="1"/>
</dbReference>
<dbReference type="EC" id="1.3.1.12" evidence="3"/>
<evidence type="ECO:0000256" key="6">
    <source>
        <dbReference type="ARBA" id="ARBA00022605"/>
    </source>
</evidence>
<dbReference type="GO" id="GO:0070403">
    <property type="term" value="F:NAD+ binding"/>
    <property type="evidence" value="ECO:0007669"/>
    <property type="project" value="InterPro"/>
</dbReference>
<dbReference type="SUPFAM" id="SSF51735">
    <property type="entry name" value="NAD(P)-binding Rossmann-fold domains"/>
    <property type="match status" value="1"/>
</dbReference>
<name>A0A174H2Q8_9FIRM</name>
<evidence type="ECO:0000256" key="8">
    <source>
        <dbReference type="ARBA" id="ARBA00023027"/>
    </source>
</evidence>